<evidence type="ECO:0000256" key="6">
    <source>
        <dbReference type="ARBA" id="ARBA00022695"/>
    </source>
</evidence>
<evidence type="ECO:0000256" key="10">
    <source>
        <dbReference type="ARBA" id="ARBA00048721"/>
    </source>
</evidence>
<dbReference type="GO" id="GO:0005524">
    <property type="term" value="F:ATP binding"/>
    <property type="evidence" value="ECO:0007669"/>
    <property type="project" value="UniProtKB-KW"/>
</dbReference>
<dbReference type="InterPro" id="IPR004821">
    <property type="entry name" value="Cyt_trans-like"/>
</dbReference>
<dbReference type="EC" id="2.7.7.18" evidence="11"/>
<evidence type="ECO:0000256" key="7">
    <source>
        <dbReference type="ARBA" id="ARBA00022741"/>
    </source>
</evidence>
<dbReference type="AlphaFoldDB" id="A0A1F6TDD3"/>
<dbReference type="InterPro" id="IPR005248">
    <property type="entry name" value="NadD/NMNAT"/>
</dbReference>
<proteinExistence type="inferred from homology"/>
<dbReference type="NCBIfam" id="NF000839">
    <property type="entry name" value="PRK00071.1-1"/>
    <property type="match status" value="1"/>
</dbReference>
<evidence type="ECO:0000256" key="3">
    <source>
        <dbReference type="ARBA" id="ARBA00009014"/>
    </source>
</evidence>
<dbReference type="CDD" id="cd02165">
    <property type="entry name" value="NMNAT"/>
    <property type="match status" value="1"/>
</dbReference>
<dbReference type="PANTHER" id="PTHR39321:SF3">
    <property type="entry name" value="PHOSPHOPANTETHEINE ADENYLYLTRANSFERASE"/>
    <property type="match status" value="1"/>
</dbReference>
<comment type="similarity">
    <text evidence="3 11">Belongs to the NadD family.</text>
</comment>
<keyword evidence="7 11" id="KW-0547">Nucleotide-binding</keyword>
<dbReference type="GO" id="GO:0009435">
    <property type="term" value="P:NAD+ biosynthetic process"/>
    <property type="evidence" value="ECO:0007669"/>
    <property type="project" value="UniProtKB-UniRule"/>
</dbReference>
<keyword evidence="5 11" id="KW-0808">Transferase</keyword>
<name>A0A1F6TDD3_9PROT</name>
<reference evidence="13 14" key="1">
    <citation type="journal article" date="2016" name="Nat. Commun.">
        <title>Thousands of microbial genomes shed light on interconnected biogeochemical processes in an aquifer system.</title>
        <authorList>
            <person name="Anantharaman K."/>
            <person name="Brown C.T."/>
            <person name="Hug L.A."/>
            <person name="Sharon I."/>
            <person name="Castelle C.J."/>
            <person name="Probst A.J."/>
            <person name="Thomas B.C."/>
            <person name="Singh A."/>
            <person name="Wilkins M.J."/>
            <person name="Karaoz U."/>
            <person name="Brodie E.L."/>
            <person name="Williams K.H."/>
            <person name="Hubbard S.S."/>
            <person name="Banfield J.F."/>
        </authorList>
    </citation>
    <scope>NUCLEOTIDE SEQUENCE [LARGE SCALE GENOMIC DNA]</scope>
</reference>
<dbReference type="NCBIfam" id="NF000840">
    <property type="entry name" value="PRK00071.1-3"/>
    <property type="match status" value="1"/>
</dbReference>
<keyword evidence="8 11" id="KW-0067">ATP-binding</keyword>
<evidence type="ECO:0000256" key="9">
    <source>
        <dbReference type="ARBA" id="ARBA00023027"/>
    </source>
</evidence>
<evidence type="ECO:0000256" key="1">
    <source>
        <dbReference type="ARBA" id="ARBA00002324"/>
    </source>
</evidence>
<dbReference type="STRING" id="1817758.A2150_03850"/>
<evidence type="ECO:0000256" key="8">
    <source>
        <dbReference type="ARBA" id="ARBA00022840"/>
    </source>
</evidence>
<comment type="catalytic activity">
    <reaction evidence="10 11">
        <text>nicotinate beta-D-ribonucleotide + ATP + H(+) = deamido-NAD(+) + diphosphate</text>
        <dbReference type="Rhea" id="RHEA:22860"/>
        <dbReference type="ChEBI" id="CHEBI:15378"/>
        <dbReference type="ChEBI" id="CHEBI:30616"/>
        <dbReference type="ChEBI" id="CHEBI:33019"/>
        <dbReference type="ChEBI" id="CHEBI:57502"/>
        <dbReference type="ChEBI" id="CHEBI:58437"/>
        <dbReference type="EC" id="2.7.7.18"/>
    </reaction>
</comment>
<dbReference type="Gene3D" id="3.40.50.620">
    <property type="entry name" value="HUPs"/>
    <property type="match status" value="1"/>
</dbReference>
<feature type="domain" description="Cytidyltransferase-like" evidence="12">
    <location>
        <begin position="4"/>
        <end position="179"/>
    </location>
</feature>
<dbReference type="GO" id="GO:0004515">
    <property type="term" value="F:nicotinate-nucleotide adenylyltransferase activity"/>
    <property type="evidence" value="ECO:0007669"/>
    <property type="project" value="UniProtKB-UniRule"/>
</dbReference>
<evidence type="ECO:0000313" key="13">
    <source>
        <dbReference type="EMBL" id="OGI43153.1"/>
    </source>
</evidence>
<dbReference type="EMBL" id="MFSS01000067">
    <property type="protein sequence ID" value="OGI43153.1"/>
    <property type="molecule type" value="Genomic_DNA"/>
</dbReference>
<organism evidence="13 14">
    <name type="scientific">Candidatus Muproteobacteria bacterium RBG_16_64_11</name>
    <dbReference type="NCBI Taxonomy" id="1817758"/>
    <lineage>
        <taxon>Bacteria</taxon>
        <taxon>Pseudomonadati</taxon>
        <taxon>Pseudomonadota</taxon>
        <taxon>Candidatus Muproteobacteria</taxon>
    </lineage>
</organism>
<dbReference type="InterPro" id="IPR014729">
    <property type="entry name" value="Rossmann-like_a/b/a_fold"/>
</dbReference>
<protein>
    <recommendedName>
        <fullName evidence="11">Probable nicotinate-nucleotide adenylyltransferase</fullName>
        <ecNumber evidence="11">2.7.7.18</ecNumber>
    </recommendedName>
    <alternativeName>
        <fullName evidence="11">Deamido-NAD(+) diphosphorylase</fullName>
    </alternativeName>
    <alternativeName>
        <fullName evidence="11">Deamido-NAD(+) pyrophosphorylase</fullName>
    </alternativeName>
    <alternativeName>
        <fullName evidence="11">Nicotinate mononucleotide adenylyltransferase</fullName>
        <shortName evidence="11">NaMN adenylyltransferase</shortName>
    </alternativeName>
</protein>
<dbReference type="HAMAP" id="MF_00244">
    <property type="entry name" value="NaMN_adenylyltr"/>
    <property type="match status" value="1"/>
</dbReference>
<dbReference type="Proteomes" id="UP000177925">
    <property type="component" value="Unassembled WGS sequence"/>
</dbReference>
<dbReference type="NCBIfam" id="TIGR00482">
    <property type="entry name" value="nicotinate (nicotinamide) nucleotide adenylyltransferase"/>
    <property type="match status" value="1"/>
</dbReference>
<dbReference type="Pfam" id="PF01467">
    <property type="entry name" value="CTP_transf_like"/>
    <property type="match status" value="1"/>
</dbReference>
<evidence type="ECO:0000256" key="5">
    <source>
        <dbReference type="ARBA" id="ARBA00022679"/>
    </source>
</evidence>
<keyword evidence="6 11" id="KW-0548">Nucleotidyltransferase</keyword>
<comment type="pathway">
    <text evidence="2 11">Cofactor biosynthesis; NAD(+) biosynthesis; deamido-NAD(+) from nicotinate D-ribonucleotide: step 1/1.</text>
</comment>
<dbReference type="SUPFAM" id="SSF52374">
    <property type="entry name" value="Nucleotidylyl transferase"/>
    <property type="match status" value="1"/>
</dbReference>
<gene>
    <name evidence="11" type="primary">nadD</name>
    <name evidence="13" type="ORF">A2150_03850</name>
</gene>
<sequence>MIGIFGGTFDPPHYGHLRPARELVNALGLAEVRFIPAANPPHRPPPVAASADRLKMLQLAIAHEPGFVADDRELRRGGPSYTILTLEELRAELAGQPLCLIMGMDAFLGLDRWHRWQELWDYAHIVALPRPGWPVEQGLPAWARPRLCRQARELAQTPAGRLWVQPVTPQDISATRIRAALARGASVADWVPPAVLRYIRDNHTYS</sequence>
<evidence type="ECO:0000313" key="14">
    <source>
        <dbReference type="Proteomes" id="UP000177925"/>
    </source>
</evidence>
<dbReference type="NCBIfam" id="TIGR00125">
    <property type="entry name" value="cyt_tran_rel"/>
    <property type="match status" value="1"/>
</dbReference>
<comment type="caution">
    <text evidence="13">The sequence shown here is derived from an EMBL/GenBank/DDBJ whole genome shotgun (WGS) entry which is preliminary data.</text>
</comment>
<dbReference type="UniPathway" id="UPA00253">
    <property type="reaction ID" value="UER00332"/>
</dbReference>
<evidence type="ECO:0000259" key="12">
    <source>
        <dbReference type="Pfam" id="PF01467"/>
    </source>
</evidence>
<evidence type="ECO:0000256" key="2">
    <source>
        <dbReference type="ARBA" id="ARBA00005019"/>
    </source>
</evidence>
<evidence type="ECO:0000256" key="4">
    <source>
        <dbReference type="ARBA" id="ARBA00022642"/>
    </source>
</evidence>
<accession>A0A1F6TDD3</accession>
<keyword evidence="9 11" id="KW-0520">NAD</keyword>
<evidence type="ECO:0000256" key="11">
    <source>
        <dbReference type="HAMAP-Rule" id="MF_00244"/>
    </source>
</evidence>
<keyword evidence="4 11" id="KW-0662">Pyridine nucleotide biosynthesis</keyword>
<comment type="function">
    <text evidence="1 11">Catalyzes the reversible adenylation of nicotinate mononucleotide (NaMN) to nicotinic acid adenine dinucleotide (NaAD).</text>
</comment>
<dbReference type="PANTHER" id="PTHR39321">
    <property type="entry name" value="NICOTINATE-NUCLEOTIDE ADENYLYLTRANSFERASE-RELATED"/>
    <property type="match status" value="1"/>
</dbReference>